<dbReference type="InterPro" id="IPR011009">
    <property type="entry name" value="Kinase-like_dom_sf"/>
</dbReference>
<keyword evidence="5 10" id="KW-0547">Nucleotide-binding</keyword>
<keyword evidence="7 10" id="KW-0067">ATP-binding</keyword>
<feature type="domain" description="Protein kinase" evidence="12">
    <location>
        <begin position="15"/>
        <end position="273"/>
    </location>
</feature>
<dbReference type="EMBL" id="OU892277">
    <property type="protein sequence ID" value="CAG9760607.1"/>
    <property type="molecule type" value="Genomic_DNA"/>
</dbReference>
<evidence type="ECO:0000256" key="6">
    <source>
        <dbReference type="ARBA" id="ARBA00022777"/>
    </source>
</evidence>
<dbReference type="GO" id="GO:0035556">
    <property type="term" value="P:intracellular signal transduction"/>
    <property type="evidence" value="ECO:0007669"/>
    <property type="project" value="TreeGrafter"/>
</dbReference>
<dbReference type="AlphaFoldDB" id="A0A9N9MB15"/>
<dbReference type="Pfam" id="PF00069">
    <property type="entry name" value="Pkinase"/>
    <property type="match status" value="1"/>
</dbReference>
<dbReference type="PROSITE" id="PS50011">
    <property type="entry name" value="PROTEIN_KINASE_DOM"/>
    <property type="match status" value="1"/>
</dbReference>
<dbReference type="SMART" id="SM00220">
    <property type="entry name" value="S_TKc"/>
    <property type="match status" value="1"/>
</dbReference>
<dbReference type="PANTHER" id="PTHR24346:SF107">
    <property type="entry name" value="SERINE_THREONINE-PROTEIN KINASE CHK1"/>
    <property type="match status" value="1"/>
</dbReference>
<evidence type="ECO:0000256" key="5">
    <source>
        <dbReference type="ARBA" id="ARBA00022741"/>
    </source>
</evidence>
<feature type="region of interest" description="Disordered" evidence="11">
    <location>
        <begin position="486"/>
        <end position="532"/>
    </location>
</feature>
<feature type="compositionally biased region" description="Polar residues" evidence="11">
    <location>
        <begin position="522"/>
        <end position="532"/>
    </location>
</feature>
<evidence type="ECO:0000256" key="7">
    <source>
        <dbReference type="ARBA" id="ARBA00022840"/>
    </source>
</evidence>
<evidence type="ECO:0000256" key="9">
    <source>
        <dbReference type="ARBA" id="ARBA00048679"/>
    </source>
</evidence>
<dbReference type="PROSITE" id="PS00107">
    <property type="entry name" value="PROTEIN_KINASE_ATP"/>
    <property type="match status" value="1"/>
</dbReference>
<dbReference type="EC" id="2.7.11.1" evidence="2"/>
<name>A0A9N9MB15_9CUCU</name>
<gene>
    <name evidence="13" type="ORF">CEUTPL_LOCUS1331</name>
</gene>
<evidence type="ECO:0000313" key="13">
    <source>
        <dbReference type="EMBL" id="CAG9760607.1"/>
    </source>
</evidence>
<dbReference type="GO" id="GO:0005737">
    <property type="term" value="C:cytoplasm"/>
    <property type="evidence" value="ECO:0007669"/>
    <property type="project" value="TreeGrafter"/>
</dbReference>
<dbReference type="OrthoDB" id="539158at2759"/>
<evidence type="ECO:0000256" key="10">
    <source>
        <dbReference type="PROSITE-ProRule" id="PRU10141"/>
    </source>
</evidence>
<comment type="catalytic activity">
    <reaction evidence="8">
        <text>L-threonyl-[protein] + ATP = O-phospho-L-threonyl-[protein] + ADP + H(+)</text>
        <dbReference type="Rhea" id="RHEA:46608"/>
        <dbReference type="Rhea" id="RHEA-COMP:11060"/>
        <dbReference type="Rhea" id="RHEA-COMP:11605"/>
        <dbReference type="ChEBI" id="CHEBI:15378"/>
        <dbReference type="ChEBI" id="CHEBI:30013"/>
        <dbReference type="ChEBI" id="CHEBI:30616"/>
        <dbReference type="ChEBI" id="CHEBI:61977"/>
        <dbReference type="ChEBI" id="CHEBI:456216"/>
        <dbReference type="EC" id="2.7.11.1"/>
    </reaction>
</comment>
<reference evidence="13" key="1">
    <citation type="submission" date="2022-01" db="EMBL/GenBank/DDBJ databases">
        <authorList>
            <person name="King R."/>
        </authorList>
    </citation>
    <scope>NUCLEOTIDE SEQUENCE</scope>
</reference>
<comment type="catalytic activity">
    <reaction evidence="9">
        <text>L-seryl-[protein] + ATP = O-phospho-L-seryl-[protein] + ADP + H(+)</text>
        <dbReference type="Rhea" id="RHEA:17989"/>
        <dbReference type="Rhea" id="RHEA-COMP:9863"/>
        <dbReference type="Rhea" id="RHEA-COMP:11604"/>
        <dbReference type="ChEBI" id="CHEBI:15378"/>
        <dbReference type="ChEBI" id="CHEBI:29999"/>
        <dbReference type="ChEBI" id="CHEBI:30616"/>
        <dbReference type="ChEBI" id="CHEBI:83421"/>
        <dbReference type="ChEBI" id="CHEBI:456216"/>
        <dbReference type="EC" id="2.7.11.1"/>
    </reaction>
</comment>
<dbReference type="InterPro" id="IPR008271">
    <property type="entry name" value="Ser/Thr_kinase_AS"/>
</dbReference>
<dbReference type="SUPFAM" id="SSF56112">
    <property type="entry name" value="Protein kinase-like (PK-like)"/>
    <property type="match status" value="1"/>
</dbReference>
<dbReference type="InterPro" id="IPR017441">
    <property type="entry name" value="Protein_kinase_ATP_BS"/>
</dbReference>
<protein>
    <recommendedName>
        <fullName evidence="2">non-specific serine/threonine protein kinase</fullName>
        <ecNumber evidence="2">2.7.11.1</ecNumber>
    </recommendedName>
</protein>
<dbReference type="Proteomes" id="UP001152799">
    <property type="component" value="Chromosome 1"/>
</dbReference>
<keyword evidence="4" id="KW-0808">Transferase</keyword>
<evidence type="ECO:0000256" key="1">
    <source>
        <dbReference type="ARBA" id="ARBA00010791"/>
    </source>
</evidence>
<dbReference type="GO" id="GO:0004674">
    <property type="term" value="F:protein serine/threonine kinase activity"/>
    <property type="evidence" value="ECO:0007669"/>
    <property type="project" value="UniProtKB-KW"/>
</dbReference>
<organism evidence="13 14">
    <name type="scientific">Ceutorhynchus assimilis</name>
    <name type="common">cabbage seed weevil</name>
    <dbReference type="NCBI Taxonomy" id="467358"/>
    <lineage>
        <taxon>Eukaryota</taxon>
        <taxon>Metazoa</taxon>
        <taxon>Ecdysozoa</taxon>
        <taxon>Arthropoda</taxon>
        <taxon>Hexapoda</taxon>
        <taxon>Insecta</taxon>
        <taxon>Pterygota</taxon>
        <taxon>Neoptera</taxon>
        <taxon>Endopterygota</taxon>
        <taxon>Coleoptera</taxon>
        <taxon>Polyphaga</taxon>
        <taxon>Cucujiformia</taxon>
        <taxon>Curculionidae</taxon>
        <taxon>Ceutorhynchinae</taxon>
        <taxon>Ceutorhynchus</taxon>
    </lineage>
</organism>
<dbReference type="PROSITE" id="PS00108">
    <property type="entry name" value="PROTEIN_KINASE_ST"/>
    <property type="match status" value="1"/>
</dbReference>
<evidence type="ECO:0000256" key="11">
    <source>
        <dbReference type="SAM" id="MobiDB-lite"/>
    </source>
</evidence>
<dbReference type="GO" id="GO:0005524">
    <property type="term" value="F:ATP binding"/>
    <property type="evidence" value="ECO:0007669"/>
    <property type="project" value="UniProtKB-UniRule"/>
</dbReference>
<feature type="compositionally biased region" description="Basic and acidic residues" evidence="11">
    <location>
        <begin position="486"/>
        <end position="512"/>
    </location>
</feature>
<evidence type="ECO:0000256" key="2">
    <source>
        <dbReference type="ARBA" id="ARBA00012513"/>
    </source>
</evidence>
<keyword evidence="3" id="KW-0723">Serine/threonine-protein kinase</keyword>
<dbReference type="Gene3D" id="1.10.510.10">
    <property type="entry name" value="Transferase(Phosphotransferase) domain 1"/>
    <property type="match status" value="1"/>
</dbReference>
<comment type="similarity">
    <text evidence="1">Belongs to the protein kinase superfamily. CAMK Ser/Thr protein kinase family. NIM1 subfamily.</text>
</comment>
<evidence type="ECO:0000256" key="8">
    <source>
        <dbReference type="ARBA" id="ARBA00047899"/>
    </source>
</evidence>
<keyword evidence="14" id="KW-1185">Reference proteome</keyword>
<dbReference type="FunFam" id="1.10.510.10:FF:000571">
    <property type="entry name" value="Maternal embryonic leucine zipper kinase"/>
    <property type="match status" value="1"/>
</dbReference>
<dbReference type="InterPro" id="IPR000719">
    <property type="entry name" value="Prot_kinase_dom"/>
</dbReference>
<accession>A0A9N9MB15</accession>
<feature type="binding site" evidence="10">
    <location>
        <position position="44"/>
    </location>
    <ligand>
        <name>ATP</name>
        <dbReference type="ChEBI" id="CHEBI:30616"/>
    </ligand>
</feature>
<evidence type="ECO:0000313" key="14">
    <source>
        <dbReference type="Proteomes" id="UP001152799"/>
    </source>
</evidence>
<dbReference type="PANTHER" id="PTHR24346">
    <property type="entry name" value="MAP/MICROTUBULE AFFINITY-REGULATING KINASE"/>
    <property type="match status" value="1"/>
</dbReference>
<evidence type="ECO:0000259" key="12">
    <source>
        <dbReference type="PROSITE" id="PS50011"/>
    </source>
</evidence>
<proteinExistence type="inferred from homology"/>
<evidence type="ECO:0000256" key="3">
    <source>
        <dbReference type="ARBA" id="ARBA00022527"/>
    </source>
</evidence>
<evidence type="ECO:0000256" key="4">
    <source>
        <dbReference type="ARBA" id="ARBA00022679"/>
    </source>
</evidence>
<keyword evidence="6" id="KW-0418">Kinase</keyword>
<sequence>MEASFQGAVFDENWVFHPSILGEGSFGEVRLLMNKNTQQNIACKIIDHSKCKNANIDIKKEVTIHKVIEHENIIKYFGRRQEPNKDYIFMEYAAGGELFQLIEPGVGMSACLAQHYMKQLLYGLNYLHRRGIAHRDIKPENLLIGVGAVLKICDFGMATFFRLRGIERKLEKACGTKPYMAPEIGPGQPPYHAKPADLWSCGIVLVAMLTGELPWSQAAPTDECFTMWCNDEYLSITPWSELGNTALSLARQILNKDWQKRLTTIQILNHPWMRFIFVDDSSATENSNPSHPLSCFRFNSMRLMDTETKHRREPPQVTLSQPAMTPRPTCIDEVVRDIKKAKNTNSGCFSQPTKNDDVIISSFTRSSVTKHNFPNLLQRMTRFYVNCKKEFALEYLGTVLDGLHCTWALDVSGTVTISTVDSRKNPLVFKISFLEMNDKVLADFRLSKGCGLEFKKKFIKLKVCLINIVTDLESTAVVENKSGDIENKSEPIENKSEPIENKSEPIENKSEPIENEPGPISVHSSPITHLSF</sequence>